<dbReference type="SMART" id="SM00279">
    <property type="entry name" value="HhH2"/>
    <property type="match status" value="1"/>
</dbReference>
<dbReference type="GO" id="GO:0017108">
    <property type="term" value="F:5'-flap endonuclease activity"/>
    <property type="evidence" value="ECO:0007669"/>
    <property type="project" value="InterPro"/>
</dbReference>
<evidence type="ECO:0000313" key="6">
    <source>
        <dbReference type="EMBL" id="OGY12496.1"/>
    </source>
</evidence>
<dbReference type="EMBL" id="MHCC01000027">
    <property type="protein sequence ID" value="OGY12496.1"/>
    <property type="molecule type" value="Genomic_DNA"/>
</dbReference>
<dbReference type="PANTHER" id="PTHR42646:SF2">
    <property type="entry name" value="5'-3' EXONUCLEASE FAMILY PROTEIN"/>
    <property type="match status" value="1"/>
</dbReference>
<dbReference type="FunFam" id="3.40.50.1010:FF:000001">
    <property type="entry name" value="DNA polymerase I"/>
    <property type="match status" value="1"/>
</dbReference>
<evidence type="ECO:0000256" key="1">
    <source>
        <dbReference type="ARBA" id="ARBA00022722"/>
    </source>
</evidence>
<organism evidence="6 7">
    <name type="scientific">Candidatus Blackburnbacteria bacterium RIFCSPLOWO2_01_FULL_40_20</name>
    <dbReference type="NCBI Taxonomy" id="1797519"/>
    <lineage>
        <taxon>Bacteria</taxon>
        <taxon>Candidatus Blackburniibacteriota</taxon>
    </lineage>
</organism>
<dbReference type="InterPro" id="IPR029060">
    <property type="entry name" value="PIN-like_dom_sf"/>
</dbReference>
<accession>A0A1G1VAW2</accession>
<keyword evidence="1" id="KW-0540">Nuclease</keyword>
<keyword evidence="4" id="KW-0238">DNA-binding</keyword>
<dbReference type="InterPro" id="IPR002421">
    <property type="entry name" value="5-3_exonuclease"/>
</dbReference>
<dbReference type="GO" id="GO:0033567">
    <property type="term" value="P:DNA replication, Okazaki fragment processing"/>
    <property type="evidence" value="ECO:0007669"/>
    <property type="project" value="InterPro"/>
</dbReference>
<dbReference type="InterPro" id="IPR020045">
    <property type="entry name" value="DNA_polI_H3TH"/>
</dbReference>
<dbReference type="InterPro" id="IPR038969">
    <property type="entry name" value="FEN"/>
</dbReference>
<dbReference type="CDD" id="cd09859">
    <property type="entry name" value="PIN_53EXO"/>
    <property type="match status" value="1"/>
</dbReference>
<dbReference type="Pfam" id="PF01367">
    <property type="entry name" value="5_3_exonuc"/>
    <property type="match status" value="1"/>
</dbReference>
<sequence length="305" mass="33963">MKRLVLIDGHAVLYRAFHALPPLTSSNGQLVNAVYGFVLMLLKVYQDLKPDYLVVAFDLPIPTFRHETYIAYQATRPHMDDGLKGQIVLVKEVVESARIPIFTAPGFEADDVIATLARQCKGKSEVIIVTGDRDIFQLVDDGVKVYMLTRGMSEGRVFDKKQVKEYLGISPEQIVDYKALTGDSSDNYPGVPGIGPKTAVELLKEFGNLEKLYRNVEGVKENIKKKLKEGKESALMSQKLAQISARVPVELDLEKAKLADLKTNEKFIDKLKELGFKSLLARVRGVTDKDTDADKDKEGGQTSLF</sequence>
<dbReference type="GO" id="GO:0003677">
    <property type="term" value="F:DNA binding"/>
    <property type="evidence" value="ECO:0007669"/>
    <property type="project" value="UniProtKB-KW"/>
</dbReference>
<evidence type="ECO:0000256" key="2">
    <source>
        <dbReference type="ARBA" id="ARBA00022801"/>
    </source>
</evidence>
<dbReference type="GO" id="GO:0008409">
    <property type="term" value="F:5'-3' exonuclease activity"/>
    <property type="evidence" value="ECO:0007669"/>
    <property type="project" value="InterPro"/>
</dbReference>
<gene>
    <name evidence="6" type="ORF">A3A77_00785</name>
</gene>
<evidence type="ECO:0000313" key="7">
    <source>
        <dbReference type="Proteomes" id="UP000178659"/>
    </source>
</evidence>
<dbReference type="SUPFAM" id="SSF47807">
    <property type="entry name" value="5' to 3' exonuclease, C-terminal subdomain"/>
    <property type="match status" value="1"/>
</dbReference>
<dbReference type="AlphaFoldDB" id="A0A1G1VAW2"/>
<feature type="domain" description="5'-3' exonuclease" evidence="5">
    <location>
        <begin position="2"/>
        <end position="259"/>
    </location>
</feature>
<dbReference type="InterPro" id="IPR036279">
    <property type="entry name" value="5-3_exonuclease_C_sf"/>
</dbReference>
<dbReference type="SUPFAM" id="SSF88723">
    <property type="entry name" value="PIN domain-like"/>
    <property type="match status" value="1"/>
</dbReference>
<dbReference type="Gene3D" id="1.10.150.20">
    <property type="entry name" value="5' to 3' exonuclease, C-terminal subdomain"/>
    <property type="match status" value="1"/>
</dbReference>
<dbReference type="Pfam" id="PF02739">
    <property type="entry name" value="5_3_exonuc_N"/>
    <property type="match status" value="1"/>
</dbReference>
<protein>
    <recommendedName>
        <fullName evidence="5">5'-3' exonuclease domain-containing protein</fullName>
    </recommendedName>
</protein>
<dbReference type="FunFam" id="1.10.150.20:FF:000003">
    <property type="entry name" value="DNA polymerase I"/>
    <property type="match status" value="1"/>
</dbReference>
<dbReference type="InterPro" id="IPR008918">
    <property type="entry name" value="HhH2"/>
</dbReference>
<reference evidence="6 7" key="1">
    <citation type="journal article" date="2016" name="Nat. Commun.">
        <title>Thousands of microbial genomes shed light on interconnected biogeochemical processes in an aquifer system.</title>
        <authorList>
            <person name="Anantharaman K."/>
            <person name="Brown C.T."/>
            <person name="Hug L.A."/>
            <person name="Sharon I."/>
            <person name="Castelle C.J."/>
            <person name="Probst A.J."/>
            <person name="Thomas B.C."/>
            <person name="Singh A."/>
            <person name="Wilkins M.J."/>
            <person name="Karaoz U."/>
            <person name="Brodie E.L."/>
            <person name="Williams K.H."/>
            <person name="Hubbard S.S."/>
            <person name="Banfield J.F."/>
        </authorList>
    </citation>
    <scope>NUCLEOTIDE SEQUENCE [LARGE SCALE GENOMIC DNA]</scope>
</reference>
<evidence type="ECO:0000256" key="4">
    <source>
        <dbReference type="ARBA" id="ARBA00023125"/>
    </source>
</evidence>
<dbReference type="Gene3D" id="3.40.50.1010">
    <property type="entry name" value="5'-nuclease"/>
    <property type="match status" value="1"/>
</dbReference>
<dbReference type="CDD" id="cd09898">
    <property type="entry name" value="H3TH_53EXO"/>
    <property type="match status" value="1"/>
</dbReference>
<dbReference type="SMART" id="SM00475">
    <property type="entry name" value="53EXOc"/>
    <property type="match status" value="1"/>
</dbReference>
<keyword evidence="2" id="KW-0378">Hydrolase</keyword>
<dbReference type="Proteomes" id="UP000178659">
    <property type="component" value="Unassembled WGS sequence"/>
</dbReference>
<proteinExistence type="predicted"/>
<dbReference type="InterPro" id="IPR020046">
    <property type="entry name" value="5-3_exonucl_a-hlix_arch_N"/>
</dbReference>
<name>A0A1G1VAW2_9BACT</name>
<evidence type="ECO:0000259" key="5">
    <source>
        <dbReference type="SMART" id="SM00475"/>
    </source>
</evidence>
<evidence type="ECO:0000256" key="3">
    <source>
        <dbReference type="ARBA" id="ARBA00022839"/>
    </source>
</evidence>
<comment type="caution">
    <text evidence="6">The sequence shown here is derived from an EMBL/GenBank/DDBJ whole genome shotgun (WGS) entry which is preliminary data.</text>
</comment>
<dbReference type="PANTHER" id="PTHR42646">
    <property type="entry name" value="FLAP ENDONUCLEASE XNI"/>
    <property type="match status" value="1"/>
</dbReference>
<keyword evidence="3" id="KW-0269">Exonuclease</keyword>